<name>A0ACB9B6K1_9ASTR</name>
<dbReference type="Proteomes" id="UP001056120">
    <property type="component" value="Linkage Group LG23"/>
</dbReference>
<evidence type="ECO:0000313" key="1">
    <source>
        <dbReference type="EMBL" id="KAI3717570.1"/>
    </source>
</evidence>
<reference evidence="2" key="1">
    <citation type="journal article" date="2022" name="Mol. Ecol. Resour.">
        <title>The genomes of chicory, endive, great burdock and yacon provide insights into Asteraceae palaeo-polyploidization history and plant inulin production.</title>
        <authorList>
            <person name="Fan W."/>
            <person name="Wang S."/>
            <person name="Wang H."/>
            <person name="Wang A."/>
            <person name="Jiang F."/>
            <person name="Liu H."/>
            <person name="Zhao H."/>
            <person name="Xu D."/>
            <person name="Zhang Y."/>
        </authorList>
    </citation>
    <scope>NUCLEOTIDE SEQUENCE [LARGE SCALE GENOMIC DNA]</scope>
    <source>
        <strain evidence="2">cv. Yunnan</strain>
    </source>
</reference>
<reference evidence="1 2" key="2">
    <citation type="journal article" date="2022" name="Mol. Ecol. Resour.">
        <title>The genomes of chicory, endive, great burdock and yacon provide insights into Asteraceae paleo-polyploidization history and plant inulin production.</title>
        <authorList>
            <person name="Fan W."/>
            <person name="Wang S."/>
            <person name="Wang H."/>
            <person name="Wang A."/>
            <person name="Jiang F."/>
            <person name="Liu H."/>
            <person name="Zhao H."/>
            <person name="Xu D."/>
            <person name="Zhang Y."/>
        </authorList>
    </citation>
    <scope>NUCLEOTIDE SEQUENCE [LARGE SCALE GENOMIC DNA]</scope>
    <source>
        <strain evidence="2">cv. Yunnan</strain>
        <tissue evidence="1">Leaves</tissue>
    </source>
</reference>
<evidence type="ECO:0000313" key="2">
    <source>
        <dbReference type="Proteomes" id="UP001056120"/>
    </source>
</evidence>
<proteinExistence type="predicted"/>
<accession>A0ACB9B6K1</accession>
<protein>
    <submittedName>
        <fullName evidence="1">Uncharacterized protein</fullName>
    </submittedName>
</protein>
<keyword evidence="2" id="KW-1185">Reference proteome</keyword>
<comment type="caution">
    <text evidence="1">The sequence shown here is derived from an EMBL/GenBank/DDBJ whole genome shotgun (WGS) entry which is preliminary data.</text>
</comment>
<sequence length="181" mass="20862">MSFICGFSGNQEDDLDDLCILPSTPQRRRPKDSKNPYSNGGLDKFEALLADLDGKRQMIYTKKGSEDIWLVRFGYSNSNDVKSIVVKVKDHRKQEKDHHHKLENVKTHVLSYSEHPGDKVVLPAKTSTGFDQLIRKFGDWWKPWYSLPLFVILILVLLALFGRSFAILFTCIGWYTYGAYE</sequence>
<organism evidence="1 2">
    <name type="scientific">Smallanthus sonchifolius</name>
    <dbReference type="NCBI Taxonomy" id="185202"/>
    <lineage>
        <taxon>Eukaryota</taxon>
        <taxon>Viridiplantae</taxon>
        <taxon>Streptophyta</taxon>
        <taxon>Embryophyta</taxon>
        <taxon>Tracheophyta</taxon>
        <taxon>Spermatophyta</taxon>
        <taxon>Magnoliopsida</taxon>
        <taxon>eudicotyledons</taxon>
        <taxon>Gunneridae</taxon>
        <taxon>Pentapetalae</taxon>
        <taxon>asterids</taxon>
        <taxon>campanulids</taxon>
        <taxon>Asterales</taxon>
        <taxon>Asteraceae</taxon>
        <taxon>Asteroideae</taxon>
        <taxon>Heliantheae alliance</taxon>
        <taxon>Millerieae</taxon>
        <taxon>Smallanthus</taxon>
    </lineage>
</organism>
<dbReference type="EMBL" id="CM042040">
    <property type="protein sequence ID" value="KAI3717570.1"/>
    <property type="molecule type" value="Genomic_DNA"/>
</dbReference>
<gene>
    <name evidence="1" type="ORF">L1987_69272</name>
</gene>